<reference evidence="7 8" key="1">
    <citation type="journal article" date="2013" name="BMC Genomics">
        <title>Comparative genomics of parasitic silkworm microsporidia reveal an association between genome expansion and host adaptation.</title>
        <authorList>
            <person name="Pan G."/>
            <person name="Xu J."/>
            <person name="Li T."/>
            <person name="Xia Q."/>
            <person name="Liu S.L."/>
            <person name="Zhang G."/>
            <person name="Li S."/>
            <person name="Li C."/>
            <person name="Liu H."/>
            <person name="Yang L."/>
            <person name="Liu T."/>
            <person name="Zhang X."/>
            <person name="Wu Z."/>
            <person name="Fan W."/>
            <person name="Dang X."/>
            <person name="Xiang H."/>
            <person name="Tao M."/>
            <person name="Li Y."/>
            <person name="Hu J."/>
            <person name="Li Z."/>
            <person name="Lin L."/>
            <person name="Luo J."/>
            <person name="Geng L."/>
            <person name="Wang L."/>
            <person name="Long M."/>
            <person name="Wan Y."/>
            <person name="He N."/>
            <person name="Zhang Z."/>
            <person name="Lu C."/>
            <person name="Keeling P.J."/>
            <person name="Wang J."/>
            <person name="Xiang Z."/>
            <person name="Zhou Z."/>
        </authorList>
    </citation>
    <scope>NUCLEOTIDE SEQUENCE [LARGE SCALE GENOMIC DNA]</scope>
    <source>
        <strain evidence="8">CQ1 / CVCC 102059</strain>
    </source>
</reference>
<evidence type="ECO:0000256" key="3">
    <source>
        <dbReference type="ARBA" id="ARBA00022679"/>
    </source>
</evidence>
<dbReference type="Gene3D" id="1.25.40.120">
    <property type="entry name" value="Protein prenylyltransferase"/>
    <property type="match status" value="1"/>
</dbReference>
<dbReference type="InterPro" id="IPR002088">
    <property type="entry name" value="Prenyl_trans_a"/>
</dbReference>
<dbReference type="GO" id="GO:0005968">
    <property type="term" value="C:Rab-protein geranylgeranyltransferase complex"/>
    <property type="evidence" value="ECO:0007669"/>
    <property type="project" value="TreeGrafter"/>
</dbReference>
<dbReference type="GO" id="GO:0097354">
    <property type="term" value="P:prenylation"/>
    <property type="evidence" value="ECO:0007669"/>
    <property type="project" value="UniProtKB-UniRule"/>
</dbReference>
<dbReference type="OrthoDB" id="2192310at2759"/>
<dbReference type="PANTHER" id="PTHR11129">
    <property type="entry name" value="PROTEIN FARNESYLTRANSFERASE ALPHA SUBUNIT/RAB GERANYLGERANYL TRANSFERASE ALPHA SUBUNIT"/>
    <property type="match status" value="1"/>
</dbReference>
<evidence type="ECO:0000256" key="2">
    <source>
        <dbReference type="ARBA" id="ARBA00022602"/>
    </source>
</evidence>
<keyword evidence="2 6" id="KW-0637">Prenyltransferase</keyword>
<evidence type="ECO:0000256" key="6">
    <source>
        <dbReference type="RuleBase" id="RU367120"/>
    </source>
</evidence>
<dbReference type="Proteomes" id="UP000016927">
    <property type="component" value="Unassembled WGS sequence"/>
</dbReference>
<keyword evidence="4" id="KW-0677">Repeat</keyword>
<dbReference type="PROSITE" id="PS51147">
    <property type="entry name" value="PFTA"/>
    <property type="match status" value="2"/>
</dbReference>
<dbReference type="HOGENOM" id="CLU_711923_0_0_1"/>
<organism evidence="7 8">
    <name type="scientific">Nosema bombycis (strain CQ1 / CVCC 102059)</name>
    <name type="common">Microsporidian parasite</name>
    <name type="synonym">Pebrine of silkworm</name>
    <dbReference type="NCBI Taxonomy" id="578461"/>
    <lineage>
        <taxon>Eukaryota</taxon>
        <taxon>Fungi</taxon>
        <taxon>Fungi incertae sedis</taxon>
        <taxon>Microsporidia</taxon>
        <taxon>Nosematidae</taxon>
        <taxon>Nosema</taxon>
    </lineage>
</organism>
<evidence type="ECO:0000256" key="4">
    <source>
        <dbReference type="ARBA" id="ARBA00022737"/>
    </source>
</evidence>
<dbReference type="GO" id="GO:0004663">
    <property type="term" value="F:Rab geranylgeranyltransferase activity"/>
    <property type="evidence" value="ECO:0007669"/>
    <property type="project" value="UniProtKB-UniRule"/>
</dbReference>
<evidence type="ECO:0000256" key="1">
    <source>
        <dbReference type="ARBA" id="ARBA00006734"/>
    </source>
</evidence>
<keyword evidence="8" id="KW-1185">Reference proteome</keyword>
<accession>R0M449</accession>
<dbReference type="VEuPathDB" id="MicrosporidiaDB:NBO_366g0011"/>
<proteinExistence type="inferred from homology"/>
<comment type="catalytic activity">
    <reaction evidence="5 6">
        <text>geranylgeranyl diphosphate + L-cysteinyl-[protein] = S-geranylgeranyl-L-cysteinyl-[protein] + diphosphate</text>
        <dbReference type="Rhea" id="RHEA:21240"/>
        <dbReference type="Rhea" id="RHEA-COMP:10131"/>
        <dbReference type="Rhea" id="RHEA-COMP:11537"/>
        <dbReference type="ChEBI" id="CHEBI:29950"/>
        <dbReference type="ChEBI" id="CHEBI:33019"/>
        <dbReference type="ChEBI" id="CHEBI:57533"/>
        <dbReference type="ChEBI" id="CHEBI:86021"/>
        <dbReference type="EC" id="2.5.1.60"/>
    </reaction>
</comment>
<gene>
    <name evidence="7" type="primary">PGTA</name>
    <name evidence="7" type="ORF">NBO_366g0011</name>
</gene>
<dbReference type="AlphaFoldDB" id="R0M449"/>
<evidence type="ECO:0000313" key="8">
    <source>
        <dbReference type="Proteomes" id="UP000016927"/>
    </source>
</evidence>
<dbReference type="SUPFAM" id="SSF48439">
    <property type="entry name" value="Protein prenylyltransferase"/>
    <property type="match status" value="1"/>
</dbReference>
<dbReference type="PANTHER" id="PTHR11129:SF2">
    <property type="entry name" value="GERANYLGERANYL TRANSFERASE TYPE-2 SUBUNIT ALPHA"/>
    <property type="match status" value="1"/>
</dbReference>
<evidence type="ECO:0000256" key="5">
    <source>
        <dbReference type="ARBA" id="ARBA00047658"/>
    </source>
</evidence>
<comment type="function">
    <text evidence="6">Catalyzes the transfer of a geranyl-geranyl moiety from geranyl-geranyl pyrophosphate to cysteines occuring in specific C-terminal amino acid sequences.</text>
</comment>
<dbReference type="Pfam" id="PF01239">
    <property type="entry name" value="PPTA"/>
    <property type="match status" value="2"/>
</dbReference>
<comment type="similarity">
    <text evidence="1 6">Belongs to the protein prenyltransferase subunit alpha family.</text>
</comment>
<dbReference type="EMBL" id="KB909274">
    <property type="protein sequence ID" value="EOB12789.1"/>
    <property type="molecule type" value="Genomic_DNA"/>
</dbReference>
<dbReference type="EC" id="2.5.1.60" evidence="6"/>
<dbReference type="STRING" id="578461.R0M449"/>
<dbReference type="OMA" id="PISCIFT"/>
<protein>
    <recommendedName>
        <fullName evidence="6">Geranylgeranyl transferase type-2 subunit alpha</fullName>
        <ecNumber evidence="6">2.5.1.60</ecNumber>
    </recommendedName>
    <alternativeName>
        <fullName evidence="6">Geranylgeranyl transferase type II subunit alpha</fullName>
    </alternativeName>
</protein>
<evidence type="ECO:0000313" key="7">
    <source>
        <dbReference type="EMBL" id="EOB12789.1"/>
    </source>
</evidence>
<keyword evidence="3 6" id="KW-0808">Transferase</keyword>
<name>R0M449_NOSB1</name>
<sequence length="380" mass="45290">MILHGVKEGHLKEELDLIKRIKSILSLEDKDKMYLELLPFITEDYKGWNYFKKNNILILQITELALENNPKSYQAWYHRLYIYKLNPNLLLNQIEREIKLISLLLKFDPRNFHCWNYKEGIRKILELEGVKEDGSYEEGVKKGDTEGEILKYTKGGAEGDKDNYPLKNTNTPLKDTTPLTLTTHLKSLNSIQYNISNYSFLHSFGNFDPCAAIFTDPYEDCVWFYFTLKREEYLLRKGFYIRKYRDRLEIHFKEIYSGDLIFNLDKKQIKINIKYPTKIYSIKNNDLNNDIKSNDIININIRSLSIIPFIPPSPLKSNLLPDTLYLSNSLFLELKDLEPNCNLNYIFNLNQNEEFRELLKEKDLIRKRYYEEEDKYEIYN</sequence>